<reference evidence="2" key="1">
    <citation type="journal article" date="2020" name="bioRxiv">
        <title>Chromosome-level reference genome of the European wasp spider Argiope bruennichi: a resource for studies on range expansion and evolutionary adaptation.</title>
        <authorList>
            <person name="Sheffer M.M."/>
            <person name="Hoppe A."/>
            <person name="Krehenwinkel H."/>
            <person name="Uhl G."/>
            <person name="Kuss A.W."/>
            <person name="Jensen L."/>
            <person name="Jensen C."/>
            <person name="Gillespie R.G."/>
            <person name="Hoff K.J."/>
            <person name="Prost S."/>
        </authorList>
    </citation>
    <scope>NUCLEOTIDE SEQUENCE</scope>
</reference>
<feature type="compositionally biased region" description="Basic and acidic residues" evidence="1">
    <location>
        <begin position="94"/>
        <end position="103"/>
    </location>
</feature>
<comment type="caution">
    <text evidence="2">The sequence shown here is derived from an EMBL/GenBank/DDBJ whole genome shotgun (WGS) entry which is preliminary data.</text>
</comment>
<dbReference type="AlphaFoldDB" id="A0A8T0F835"/>
<feature type="region of interest" description="Disordered" evidence="1">
    <location>
        <begin position="75"/>
        <end position="103"/>
    </location>
</feature>
<evidence type="ECO:0000313" key="2">
    <source>
        <dbReference type="EMBL" id="KAF8785153.1"/>
    </source>
</evidence>
<organism evidence="2 3">
    <name type="scientific">Argiope bruennichi</name>
    <name type="common">Wasp spider</name>
    <name type="synonym">Aranea bruennichi</name>
    <dbReference type="NCBI Taxonomy" id="94029"/>
    <lineage>
        <taxon>Eukaryota</taxon>
        <taxon>Metazoa</taxon>
        <taxon>Ecdysozoa</taxon>
        <taxon>Arthropoda</taxon>
        <taxon>Chelicerata</taxon>
        <taxon>Arachnida</taxon>
        <taxon>Araneae</taxon>
        <taxon>Araneomorphae</taxon>
        <taxon>Entelegynae</taxon>
        <taxon>Araneoidea</taxon>
        <taxon>Araneidae</taxon>
        <taxon>Argiope</taxon>
    </lineage>
</organism>
<evidence type="ECO:0000313" key="3">
    <source>
        <dbReference type="Proteomes" id="UP000807504"/>
    </source>
</evidence>
<gene>
    <name evidence="2" type="ORF">HNY73_010732</name>
</gene>
<feature type="compositionally biased region" description="Low complexity" evidence="1">
    <location>
        <begin position="44"/>
        <end position="53"/>
    </location>
</feature>
<keyword evidence="3" id="KW-1185">Reference proteome</keyword>
<feature type="compositionally biased region" description="Polar residues" evidence="1">
    <location>
        <begin position="32"/>
        <end position="42"/>
    </location>
</feature>
<dbReference type="Proteomes" id="UP000807504">
    <property type="component" value="Unassembled WGS sequence"/>
</dbReference>
<protein>
    <submittedName>
        <fullName evidence="2">Uncharacterized protein</fullName>
    </submittedName>
</protein>
<dbReference type="EMBL" id="JABXBU010000030">
    <property type="protein sequence ID" value="KAF8785153.1"/>
    <property type="molecule type" value="Genomic_DNA"/>
</dbReference>
<feature type="region of interest" description="Disordered" evidence="1">
    <location>
        <begin position="30"/>
        <end position="54"/>
    </location>
</feature>
<proteinExistence type="predicted"/>
<name>A0A8T0F835_ARGBR</name>
<reference evidence="2" key="2">
    <citation type="submission" date="2020-06" db="EMBL/GenBank/DDBJ databases">
        <authorList>
            <person name="Sheffer M."/>
        </authorList>
    </citation>
    <scope>NUCLEOTIDE SEQUENCE</scope>
</reference>
<accession>A0A8T0F835</accession>
<sequence>MDHLLHCDADVLLTALLSPAGWATSALKQRGRSASFTISNRPESAPSSKSSASWECKQPFRQLGLDAEYWRDQSGDASCSLQDGPVFREEDEGEKMADESEKG</sequence>
<evidence type="ECO:0000256" key="1">
    <source>
        <dbReference type="SAM" id="MobiDB-lite"/>
    </source>
</evidence>